<name>A0A6A6R9Y7_9PEZI</name>
<keyword evidence="2" id="KW-1185">Reference proteome</keyword>
<dbReference type="AlphaFoldDB" id="A0A6A6R9Y7"/>
<proteinExistence type="predicted"/>
<reference evidence="1" key="1">
    <citation type="journal article" date="2020" name="Stud. Mycol.">
        <title>101 Dothideomycetes genomes: a test case for predicting lifestyles and emergence of pathogens.</title>
        <authorList>
            <person name="Haridas S."/>
            <person name="Albert R."/>
            <person name="Binder M."/>
            <person name="Bloem J."/>
            <person name="Labutti K."/>
            <person name="Salamov A."/>
            <person name="Andreopoulos B."/>
            <person name="Baker S."/>
            <person name="Barry K."/>
            <person name="Bills G."/>
            <person name="Bluhm B."/>
            <person name="Cannon C."/>
            <person name="Castanera R."/>
            <person name="Culley D."/>
            <person name="Daum C."/>
            <person name="Ezra D."/>
            <person name="Gonzalez J."/>
            <person name="Henrissat B."/>
            <person name="Kuo A."/>
            <person name="Liang C."/>
            <person name="Lipzen A."/>
            <person name="Lutzoni F."/>
            <person name="Magnuson J."/>
            <person name="Mondo S."/>
            <person name="Nolan M."/>
            <person name="Ohm R."/>
            <person name="Pangilinan J."/>
            <person name="Park H.-J."/>
            <person name="Ramirez L."/>
            <person name="Alfaro M."/>
            <person name="Sun H."/>
            <person name="Tritt A."/>
            <person name="Yoshinaga Y."/>
            <person name="Zwiers L.-H."/>
            <person name="Turgeon B."/>
            <person name="Goodwin S."/>
            <person name="Spatafora J."/>
            <person name="Crous P."/>
            <person name="Grigoriev I."/>
        </authorList>
    </citation>
    <scope>NUCLEOTIDE SEQUENCE</scope>
    <source>
        <strain evidence="1">CBS 269.34</strain>
    </source>
</reference>
<gene>
    <name evidence="1" type="ORF">BU16DRAFT_200939</name>
</gene>
<protein>
    <submittedName>
        <fullName evidence="1">Uncharacterized protein</fullName>
    </submittedName>
</protein>
<evidence type="ECO:0000313" key="1">
    <source>
        <dbReference type="EMBL" id="KAF2501479.1"/>
    </source>
</evidence>
<evidence type="ECO:0000313" key="2">
    <source>
        <dbReference type="Proteomes" id="UP000799750"/>
    </source>
</evidence>
<accession>A0A6A6R9Y7</accession>
<sequence>MISRLSLLRHPHRSCVLQCIFCFLDSERSIPCLALAELLSSNRGSLSIPDDVYGLNWDCSIGLNHCEESNG</sequence>
<dbReference type="EMBL" id="MU004182">
    <property type="protein sequence ID" value="KAF2501479.1"/>
    <property type="molecule type" value="Genomic_DNA"/>
</dbReference>
<dbReference type="Proteomes" id="UP000799750">
    <property type="component" value="Unassembled WGS sequence"/>
</dbReference>
<organism evidence="1 2">
    <name type="scientific">Lophium mytilinum</name>
    <dbReference type="NCBI Taxonomy" id="390894"/>
    <lineage>
        <taxon>Eukaryota</taxon>
        <taxon>Fungi</taxon>
        <taxon>Dikarya</taxon>
        <taxon>Ascomycota</taxon>
        <taxon>Pezizomycotina</taxon>
        <taxon>Dothideomycetes</taxon>
        <taxon>Pleosporomycetidae</taxon>
        <taxon>Mytilinidiales</taxon>
        <taxon>Mytilinidiaceae</taxon>
        <taxon>Lophium</taxon>
    </lineage>
</organism>